<dbReference type="InterPro" id="IPR003265">
    <property type="entry name" value="HhH-GPD_domain"/>
</dbReference>
<evidence type="ECO:0000256" key="7">
    <source>
        <dbReference type="ARBA" id="ARBA00023014"/>
    </source>
</evidence>
<dbReference type="AlphaFoldDB" id="A0A1V9F8P2"/>
<proteinExistence type="predicted"/>
<dbReference type="CDD" id="cd00056">
    <property type="entry name" value="ENDO3c"/>
    <property type="match status" value="1"/>
</dbReference>
<gene>
    <name evidence="10" type="ORF">A4R26_27490</name>
</gene>
<dbReference type="OrthoDB" id="9800977at2"/>
<dbReference type="GO" id="GO:0006285">
    <property type="term" value="P:base-excision repair, AP site formation"/>
    <property type="evidence" value="ECO:0007669"/>
    <property type="project" value="TreeGrafter"/>
</dbReference>
<comment type="caution">
    <text evidence="10">The sequence shown here is derived from an EMBL/GenBank/DDBJ whole genome shotgun (WGS) entry which is preliminary data.</text>
</comment>
<keyword evidence="3" id="KW-0479">Metal-binding</keyword>
<keyword evidence="4" id="KW-0227">DNA damage</keyword>
<dbReference type="SUPFAM" id="SSF48150">
    <property type="entry name" value="DNA-glycosylase"/>
    <property type="match status" value="1"/>
</dbReference>
<evidence type="ECO:0000256" key="4">
    <source>
        <dbReference type="ARBA" id="ARBA00022763"/>
    </source>
</evidence>
<evidence type="ECO:0000256" key="6">
    <source>
        <dbReference type="ARBA" id="ARBA00023004"/>
    </source>
</evidence>
<dbReference type="Gene3D" id="1.10.1670.10">
    <property type="entry name" value="Helix-hairpin-Helix base-excision DNA repair enzymes (C-terminal)"/>
    <property type="match status" value="1"/>
</dbReference>
<dbReference type="Proteomes" id="UP000192276">
    <property type="component" value="Unassembled WGS sequence"/>
</dbReference>
<accession>A0A1V9F8P2</accession>
<keyword evidence="8" id="KW-0326">Glycosidase</keyword>
<dbReference type="GO" id="GO:0046872">
    <property type="term" value="F:metal ion binding"/>
    <property type="evidence" value="ECO:0007669"/>
    <property type="project" value="UniProtKB-KW"/>
</dbReference>
<organism evidence="10 11">
    <name type="scientific">Niastella populi</name>
    <dbReference type="NCBI Taxonomy" id="550983"/>
    <lineage>
        <taxon>Bacteria</taxon>
        <taxon>Pseudomonadati</taxon>
        <taxon>Bacteroidota</taxon>
        <taxon>Chitinophagia</taxon>
        <taxon>Chitinophagales</taxon>
        <taxon>Chitinophagaceae</taxon>
        <taxon>Niastella</taxon>
    </lineage>
</organism>
<evidence type="ECO:0000256" key="2">
    <source>
        <dbReference type="ARBA" id="ARBA00022485"/>
    </source>
</evidence>
<dbReference type="PANTHER" id="PTHR10359:SF18">
    <property type="entry name" value="ENDONUCLEASE III"/>
    <property type="match status" value="1"/>
</dbReference>
<keyword evidence="2" id="KW-0004">4Fe-4S</keyword>
<dbReference type="InterPro" id="IPR023170">
    <property type="entry name" value="HhH_base_excis_C"/>
</dbReference>
<dbReference type="GO" id="GO:0016829">
    <property type="term" value="F:lyase activity"/>
    <property type="evidence" value="ECO:0007669"/>
    <property type="project" value="UniProtKB-KW"/>
</dbReference>
<name>A0A1V9F8P2_9BACT</name>
<sequence>MKQSAINWATALTPLLKKYKNTPHPLEATNTYQWIVMVVLSAQATDNLVNQIAPEFFKKYPDMKALSKADPGSLFPIISKVRNFAHKAAWLTGIAKQIKSDSNIPLEIASLVALPGIGRKSANVIRRGAKAAPEGIIVDLHTIRVAGRLGITDATNAEKIEKQLMEMLPKAKWDAGMALSFHGREICRPQPECPICPVKKVCEYYNGLKPNDPLKKKSGKK</sequence>
<dbReference type="Pfam" id="PF00730">
    <property type="entry name" value="HhH-GPD"/>
    <property type="match status" value="1"/>
</dbReference>
<evidence type="ECO:0000256" key="3">
    <source>
        <dbReference type="ARBA" id="ARBA00022723"/>
    </source>
</evidence>
<dbReference type="PANTHER" id="PTHR10359">
    <property type="entry name" value="A/G-SPECIFIC ADENINE GLYCOSYLASE/ENDONUCLEASE III"/>
    <property type="match status" value="1"/>
</dbReference>
<dbReference type="SMART" id="SM00525">
    <property type="entry name" value="FES"/>
    <property type="match status" value="1"/>
</dbReference>
<reference evidence="11" key="1">
    <citation type="submission" date="2016-04" db="EMBL/GenBank/DDBJ databases">
        <authorList>
            <person name="Chen L."/>
            <person name="Zhuang W."/>
            <person name="Wang G."/>
        </authorList>
    </citation>
    <scope>NUCLEOTIDE SEQUENCE [LARGE SCALE GENOMIC DNA]</scope>
    <source>
        <strain evidence="11">208</strain>
    </source>
</reference>
<dbReference type="SMART" id="SM00478">
    <property type="entry name" value="ENDO3c"/>
    <property type="match status" value="1"/>
</dbReference>
<protein>
    <submittedName>
        <fullName evidence="10">DNA lyase</fullName>
    </submittedName>
</protein>
<dbReference type="InterPro" id="IPR011257">
    <property type="entry name" value="DNA_glycosylase"/>
</dbReference>
<evidence type="ECO:0000256" key="8">
    <source>
        <dbReference type="ARBA" id="ARBA00023295"/>
    </source>
</evidence>
<keyword evidence="5" id="KW-0378">Hydrolase</keyword>
<dbReference type="Gene3D" id="1.10.340.30">
    <property type="entry name" value="Hypothetical protein, domain 2"/>
    <property type="match status" value="1"/>
</dbReference>
<dbReference type="PIRSF" id="PIRSF001435">
    <property type="entry name" value="Nth"/>
    <property type="match status" value="1"/>
</dbReference>
<dbReference type="GO" id="GO:0051539">
    <property type="term" value="F:4 iron, 4 sulfur cluster binding"/>
    <property type="evidence" value="ECO:0007669"/>
    <property type="project" value="UniProtKB-KW"/>
</dbReference>
<dbReference type="RefSeq" id="WP_081169248.1">
    <property type="nucleotide sequence ID" value="NZ_LWBP01000206.1"/>
</dbReference>
<evidence type="ECO:0000313" key="10">
    <source>
        <dbReference type="EMBL" id="OQP54734.1"/>
    </source>
</evidence>
<dbReference type="InterPro" id="IPR003651">
    <property type="entry name" value="Endonuclease3_FeS-loop_motif"/>
</dbReference>
<evidence type="ECO:0000256" key="1">
    <source>
        <dbReference type="ARBA" id="ARBA00001966"/>
    </source>
</evidence>
<keyword evidence="7" id="KW-0411">Iron-sulfur</keyword>
<dbReference type="STRING" id="550983.A4R26_27490"/>
<dbReference type="EMBL" id="LWBP01000206">
    <property type="protein sequence ID" value="OQP54734.1"/>
    <property type="molecule type" value="Genomic_DNA"/>
</dbReference>
<evidence type="ECO:0000313" key="11">
    <source>
        <dbReference type="Proteomes" id="UP000192276"/>
    </source>
</evidence>
<dbReference type="GO" id="GO:0019104">
    <property type="term" value="F:DNA N-glycosylase activity"/>
    <property type="evidence" value="ECO:0007669"/>
    <property type="project" value="TreeGrafter"/>
</dbReference>
<keyword evidence="6" id="KW-0408">Iron</keyword>
<evidence type="ECO:0000256" key="5">
    <source>
        <dbReference type="ARBA" id="ARBA00022801"/>
    </source>
</evidence>
<evidence type="ECO:0000259" key="9">
    <source>
        <dbReference type="SMART" id="SM00478"/>
    </source>
</evidence>
<feature type="domain" description="HhH-GPD" evidence="9">
    <location>
        <begin position="40"/>
        <end position="185"/>
    </location>
</feature>
<comment type="cofactor">
    <cofactor evidence="1">
        <name>[4Fe-4S] cluster</name>
        <dbReference type="ChEBI" id="CHEBI:49883"/>
    </cofactor>
</comment>
<keyword evidence="10" id="KW-0456">Lyase</keyword>
<keyword evidence="11" id="KW-1185">Reference proteome</keyword>